<evidence type="ECO:0000313" key="2">
    <source>
        <dbReference type="EMBL" id="RNA23915.1"/>
    </source>
</evidence>
<feature type="non-terminal residue" evidence="2">
    <location>
        <position position="1"/>
    </location>
</feature>
<feature type="compositionally biased region" description="Polar residues" evidence="1">
    <location>
        <begin position="10"/>
        <end position="21"/>
    </location>
</feature>
<sequence>GKISMETEYTDTSKPNNSNVPPLSYHKMFTTKNKPKSKQCRVENALTQVRLKINLRFNKQIDVPNANHWEHACFHNEPHAIRTSRTSGNSLVSMRIFFQYLIEPFGATFCLSHWYCDRLDEYPKEWNFERKKDLQLLRDDQLRFCHSLTVACPKSLLNKRILRGYISRLQPRIHASCNKTKNVYRQHS</sequence>
<dbReference type="EMBL" id="REGN01003196">
    <property type="protein sequence ID" value="RNA23915.1"/>
    <property type="molecule type" value="Genomic_DNA"/>
</dbReference>
<gene>
    <name evidence="2" type="ORF">BpHYR1_037645</name>
</gene>
<evidence type="ECO:0000256" key="1">
    <source>
        <dbReference type="SAM" id="MobiDB-lite"/>
    </source>
</evidence>
<dbReference type="Proteomes" id="UP000276133">
    <property type="component" value="Unassembled WGS sequence"/>
</dbReference>
<organism evidence="2 3">
    <name type="scientific">Brachionus plicatilis</name>
    <name type="common">Marine rotifer</name>
    <name type="synonym">Brachionus muelleri</name>
    <dbReference type="NCBI Taxonomy" id="10195"/>
    <lineage>
        <taxon>Eukaryota</taxon>
        <taxon>Metazoa</taxon>
        <taxon>Spiralia</taxon>
        <taxon>Gnathifera</taxon>
        <taxon>Rotifera</taxon>
        <taxon>Eurotatoria</taxon>
        <taxon>Monogononta</taxon>
        <taxon>Pseudotrocha</taxon>
        <taxon>Ploima</taxon>
        <taxon>Brachionidae</taxon>
        <taxon>Brachionus</taxon>
    </lineage>
</organism>
<proteinExistence type="predicted"/>
<evidence type="ECO:0000313" key="3">
    <source>
        <dbReference type="Proteomes" id="UP000276133"/>
    </source>
</evidence>
<keyword evidence="3" id="KW-1185">Reference proteome</keyword>
<dbReference type="AlphaFoldDB" id="A0A3M7RKQ4"/>
<comment type="caution">
    <text evidence="2">The sequence shown here is derived from an EMBL/GenBank/DDBJ whole genome shotgun (WGS) entry which is preliminary data.</text>
</comment>
<name>A0A3M7RKQ4_BRAPC</name>
<protein>
    <submittedName>
        <fullName evidence="2">Uncharacterized protein</fullName>
    </submittedName>
</protein>
<accession>A0A3M7RKQ4</accession>
<feature type="region of interest" description="Disordered" evidence="1">
    <location>
        <begin position="1"/>
        <end position="23"/>
    </location>
</feature>
<reference evidence="2 3" key="1">
    <citation type="journal article" date="2018" name="Sci. Rep.">
        <title>Genomic signatures of local adaptation to the degree of environmental predictability in rotifers.</title>
        <authorList>
            <person name="Franch-Gras L."/>
            <person name="Hahn C."/>
            <person name="Garcia-Roger E.M."/>
            <person name="Carmona M.J."/>
            <person name="Serra M."/>
            <person name="Gomez A."/>
        </authorList>
    </citation>
    <scope>NUCLEOTIDE SEQUENCE [LARGE SCALE GENOMIC DNA]</scope>
    <source>
        <strain evidence="2">HYR1</strain>
    </source>
</reference>